<name>A0AA36GS07_CYLNA</name>
<evidence type="ECO:0000313" key="2">
    <source>
        <dbReference type="EMBL" id="CAJ0597059.1"/>
    </source>
</evidence>
<keyword evidence="3" id="KW-1185">Reference proteome</keyword>
<sequence>MLSKSTGLRSENYGNFVFIAIGTLTFLYTFMKAIYLSVVLAGDLVGLICSYLQCLTATVTILLKIYTALISKNKYRFLCISVMIAHIVLDLAITAFAVHKGTESLITATYGTVGSFMDVTAYSLYLRLKVEKLE</sequence>
<dbReference type="AlphaFoldDB" id="A0AA36GS07"/>
<accession>A0AA36GS07</accession>
<comment type="caution">
    <text evidence="2">The sequence shown here is derived from an EMBL/GenBank/DDBJ whole genome shotgun (WGS) entry which is preliminary data.</text>
</comment>
<feature type="transmembrane region" description="Helical" evidence="1">
    <location>
        <begin position="44"/>
        <end position="63"/>
    </location>
</feature>
<evidence type="ECO:0000256" key="1">
    <source>
        <dbReference type="SAM" id="Phobius"/>
    </source>
</evidence>
<proteinExistence type="predicted"/>
<dbReference type="EMBL" id="CATQJL010000223">
    <property type="protein sequence ID" value="CAJ0597059.1"/>
    <property type="molecule type" value="Genomic_DNA"/>
</dbReference>
<organism evidence="2 3">
    <name type="scientific">Cylicocyclus nassatus</name>
    <name type="common">Nematode worm</name>
    <dbReference type="NCBI Taxonomy" id="53992"/>
    <lineage>
        <taxon>Eukaryota</taxon>
        <taxon>Metazoa</taxon>
        <taxon>Ecdysozoa</taxon>
        <taxon>Nematoda</taxon>
        <taxon>Chromadorea</taxon>
        <taxon>Rhabditida</taxon>
        <taxon>Rhabditina</taxon>
        <taxon>Rhabditomorpha</taxon>
        <taxon>Strongyloidea</taxon>
        <taxon>Strongylidae</taxon>
        <taxon>Cylicocyclus</taxon>
    </lineage>
</organism>
<evidence type="ECO:0000313" key="3">
    <source>
        <dbReference type="Proteomes" id="UP001176961"/>
    </source>
</evidence>
<keyword evidence="1" id="KW-0812">Transmembrane</keyword>
<feature type="transmembrane region" description="Helical" evidence="1">
    <location>
        <begin position="75"/>
        <end position="98"/>
    </location>
</feature>
<dbReference type="Proteomes" id="UP001176961">
    <property type="component" value="Unassembled WGS sequence"/>
</dbReference>
<protein>
    <submittedName>
        <fullName evidence="2">Uncharacterized protein</fullName>
    </submittedName>
</protein>
<keyword evidence="1" id="KW-1133">Transmembrane helix</keyword>
<reference evidence="2" key="1">
    <citation type="submission" date="2023-07" db="EMBL/GenBank/DDBJ databases">
        <authorList>
            <consortium name="CYATHOMIX"/>
        </authorList>
    </citation>
    <scope>NUCLEOTIDE SEQUENCE</scope>
    <source>
        <strain evidence="2">N/A</strain>
    </source>
</reference>
<feature type="transmembrane region" description="Helical" evidence="1">
    <location>
        <begin position="12"/>
        <end position="38"/>
    </location>
</feature>
<keyword evidence="1" id="KW-0472">Membrane</keyword>
<feature type="transmembrane region" description="Helical" evidence="1">
    <location>
        <begin position="104"/>
        <end position="125"/>
    </location>
</feature>
<gene>
    <name evidence="2" type="ORF">CYNAS_LOCUS9042</name>
</gene>